<proteinExistence type="predicted"/>
<organism evidence="2 3">
    <name type="scientific">Ruminococcus flavefaciens</name>
    <dbReference type="NCBI Taxonomy" id="1265"/>
    <lineage>
        <taxon>Bacteria</taxon>
        <taxon>Bacillati</taxon>
        <taxon>Bacillota</taxon>
        <taxon>Clostridia</taxon>
        <taxon>Eubacteriales</taxon>
        <taxon>Oscillospiraceae</taxon>
        <taxon>Ruminococcus</taxon>
    </lineage>
</organism>
<dbReference type="EMBL" id="FRCT01000002">
    <property type="protein sequence ID" value="SHM23149.1"/>
    <property type="molecule type" value="Genomic_DNA"/>
</dbReference>
<dbReference type="AlphaFoldDB" id="A0A1M7H4I3"/>
<sequence length="130" mass="14367">MKKFLGFLLLAALIALAIWAFLHFKGFGGFGKNSEKGKGNDTSISETTKPEVTTAEDKQLETAEITVSGNDYLYNNEKLTLDKLVAEISKLDKNIEITINSDDTAAKNTVDDLTDKLEELGYNNFKKADK</sequence>
<gene>
    <name evidence="2" type="ORF">SAMN04487860_102104</name>
</gene>
<evidence type="ECO:0000256" key="1">
    <source>
        <dbReference type="SAM" id="MobiDB-lite"/>
    </source>
</evidence>
<evidence type="ECO:0000313" key="2">
    <source>
        <dbReference type="EMBL" id="SHM23149.1"/>
    </source>
</evidence>
<name>A0A1M7H4I3_RUMFL</name>
<dbReference type="Proteomes" id="UP000184394">
    <property type="component" value="Unassembled WGS sequence"/>
</dbReference>
<evidence type="ECO:0000313" key="3">
    <source>
        <dbReference type="Proteomes" id="UP000184394"/>
    </source>
</evidence>
<protein>
    <submittedName>
        <fullName evidence="2">Uncharacterized protein</fullName>
    </submittedName>
</protein>
<dbReference type="OrthoDB" id="1827301at2"/>
<feature type="region of interest" description="Disordered" evidence="1">
    <location>
        <begin position="31"/>
        <end position="57"/>
    </location>
</feature>
<feature type="compositionally biased region" description="Polar residues" evidence="1">
    <location>
        <begin position="40"/>
        <end position="51"/>
    </location>
</feature>
<accession>A0A1M7H4I3</accession>
<dbReference type="RefSeq" id="WP_072948437.1">
    <property type="nucleotide sequence ID" value="NZ_FRCT01000002.1"/>
</dbReference>
<reference evidence="2 3" key="1">
    <citation type="submission" date="2016-11" db="EMBL/GenBank/DDBJ databases">
        <authorList>
            <person name="Jaros S."/>
            <person name="Januszkiewicz K."/>
            <person name="Wedrychowicz H."/>
        </authorList>
    </citation>
    <scope>NUCLEOTIDE SEQUENCE [LARGE SCALE GENOMIC DNA]</scope>
    <source>
        <strain evidence="2 3">Y1</strain>
    </source>
</reference>